<sequence>MEDEYINVTIRYKNQDLDLRFSKRLSLEQLEDLVKKSSLENHLGILEKNWILEISNKPIIIERHRALADYPVGNGDVLEVKFNE</sequence>
<proteinExistence type="predicted"/>
<reference evidence="2" key="2">
    <citation type="submission" date="2016-03" db="EMBL/GenBank/DDBJ databases">
        <title>Streptococcus antelopensis sp. nov., isolated from the feces of the Tibetan antelope (Pantholops hodgsonii) in Hoh Xil National Nature Reserve, Qinghai, China.</title>
        <authorList>
            <person name="Bai X."/>
        </authorList>
    </citation>
    <scope>NUCLEOTIDE SEQUENCE [LARGE SCALE GENOMIC DNA]</scope>
    <source>
        <strain evidence="2">TA 26</strain>
    </source>
</reference>
<accession>A0A172Q524</accession>
<evidence type="ECO:0000313" key="1">
    <source>
        <dbReference type="EMBL" id="AND78522.1"/>
    </source>
</evidence>
<evidence type="ECO:0000313" key="2">
    <source>
        <dbReference type="Proteomes" id="UP000077317"/>
    </source>
</evidence>
<protein>
    <recommendedName>
        <fullName evidence="3">Ubiquitin-like domain-containing protein</fullName>
    </recommendedName>
</protein>
<dbReference type="EMBL" id="CP014699">
    <property type="protein sequence ID" value="AND78522.1"/>
    <property type="molecule type" value="Genomic_DNA"/>
</dbReference>
<keyword evidence="2" id="KW-1185">Reference proteome</keyword>
<dbReference type="Proteomes" id="UP000077317">
    <property type="component" value="Chromosome"/>
</dbReference>
<evidence type="ECO:0008006" key="3">
    <source>
        <dbReference type="Google" id="ProtNLM"/>
    </source>
</evidence>
<dbReference type="Gene3D" id="3.10.20.90">
    <property type="entry name" value="Phosphatidylinositol 3-kinase Catalytic Subunit, Chain A, domain 1"/>
    <property type="match status" value="1"/>
</dbReference>
<dbReference type="KEGG" id="spat:A0O21_00050"/>
<dbReference type="AlphaFoldDB" id="A0A172Q524"/>
<gene>
    <name evidence="1" type="ORF">A0O21_00050</name>
</gene>
<dbReference type="RefSeq" id="WP_067059818.1">
    <property type="nucleotide sequence ID" value="NZ_CP014699.1"/>
</dbReference>
<dbReference type="Pfam" id="PF08817">
    <property type="entry name" value="YukD"/>
    <property type="match status" value="1"/>
</dbReference>
<name>A0A172Q524_9STRE</name>
<reference evidence="1 2" key="1">
    <citation type="journal article" date="2016" name="Int. J. Syst. Evol. Microbiol.">
        <title>Streptococcuspantholopis sp. nov., isolated from faeces of the Tibetan antelope (Pantholops hodgsonii).</title>
        <authorList>
            <person name="Bai X."/>
            <person name="Xiong Y."/>
            <person name="Lu S."/>
            <person name="Jin D."/>
            <person name="Lai X."/>
            <person name="Yang J."/>
            <person name="Niu L."/>
            <person name="Hu S."/>
            <person name="Meng X."/>
            <person name="Pu J."/>
            <person name="Ye C."/>
            <person name="Xu J."/>
        </authorList>
    </citation>
    <scope>NUCLEOTIDE SEQUENCE [LARGE SCALE GENOMIC DNA]</scope>
    <source>
        <strain evidence="1 2">TA 26</strain>
    </source>
</reference>
<dbReference type="OrthoDB" id="2190294at2"/>
<dbReference type="InterPro" id="IPR024962">
    <property type="entry name" value="YukD-like"/>
</dbReference>
<organism evidence="1 2">
    <name type="scientific">Streptococcus pantholopis</name>
    <dbReference type="NCBI Taxonomy" id="1811193"/>
    <lineage>
        <taxon>Bacteria</taxon>
        <taxon>Bacillati</taxon>
        <taxon>Bacillota</taxon>
        <taxon>Bacilli</taxon>
        <taxon>Lactobacillales</taxon>
        <taxon>Streptococcaceae</taxon>
        <taxon>Streptococcus</taxon>
    </lineage>
</organism>